<evidence type="ECO:0000256" key="1">
    <source>
        <dbReference type="ARBA" id="ARBA00004196"/>
    </source>
</evidence>
<organism evidence="2 3">
    <name type="scientific">Colocasia esculenta</name>
    <name type="common">Wild taro</name>
    <name type="synonym">Arum esculentum</name>
    <dbReference type="NCBI Taxonomy" id="4460"/>
    <lineage>
        <taxon>Eukaryota</taxon>
        <taxon>Viridiplantae</taxon>
        <taxon>Streptophyta</taxon>
        <taxon>Embryophyta</taxon>
        <taxon>Tracheophyta</taxon>
        <taxon>Spermatophyta</taxon>
        <taxon>Magnoliopsida</taxon>
        <taxon>Liliopsida</taxon>
        <taxon>Araceae</taxon>
        <taxon>Aroideae</taxon>
        <taxon>Colocasieae</taxon>
        <taxon>Colocasia</taxon>
    </lineage>
</organism>
<evidence type="ECO:0000313" key="3">
    <source>
        <dbReference type="Proteomes" id="UP000652761"/>
    </source>
</evidence>
<dbReference type="PANTHER" id="PTHR48059:SF4">
    <property type="entry name" value="POLYGALACTURONASE INHIBITOR 1-RELATED"/>
    <property type="match status" value="1"/>
</dbReference>
<name>A0A843W5S5_COLES</name>
<accession>A0A843W5S5</accession>
<dbReference type="Gene3D" id="3.80.10.10">
    <property type="entry name" value="Ribonuclease Inhibitor"/>
    <property type="match status" value="1"/>
</dbReference>
<sequence length="65" mass="7262">MSRNLTAPLPSELSNLAKLQMLWMDWNSLTGPVSAFLDRMARLSYINLSFNNLSGFIPLSLGHLP</sequence>
<keyword evidence="3" id="KW-1185">Reference proteome</keyword>
<comment type="subcellular location">
    <subcellularLocation>
        <location evidence="1">Cell envelope</location>
    </subcellularLocation>
</comment>
<comment type="caution">
    <text evidence="2">The sequence shown here is derived from an EMBL/GenBank/DDBJ whole genome shotgun (WGS) entry which is preliminary data.</text>
</comment>
<dbReference type="SUPFAM" id="SSF52058">
    <property type="entry name" value="L domain-like"/>
    <property type="match status" value="1"/>
</dbReference>
<dbReference type="InterPro" id="IPR051848">
    <property type="entry name" value="PGIP"/>
</dbReference>
<reference evidence="2" key="1">
    <citation type="submission" date="2017-07" db="EMBL/GenBank/DDBJ databases">
        <title>Taro Niue Genome Assembly and Annotation.</title>
        <authorList>
            <person name="Atibalentja N."/>
            <person name="Keating K."/>
            <person name="Fields C.J."/>
        </authorList>
    </citation>
    <scope>NUCLEOTIDE SEQUENCE</scope>
    <source>
        <strain evidence="2">Niue_2</strain>
        <tissue evidence="2">Leaf</tissue>
    </source>
</reference>
<proteinExistence type="predicted"/>
<dbReference type="OrthoDB" id="695869at2759"/>
<gene>
    <name evidence="2" type="ORF">Taro_035455</name>
</gene>
<dbReference type="Pfam" id="PF00560">
    <property type="entry name" value="LRR_1"/>
    <property type="match status" value="1"/>
</dbReference>
<dbReference type="InterPro" id="IPR032675">
    <property type="entry name" value="LRR_dom_sf"/>
</dbReference>
<dbReference type="AlphaFoldDB" id="A0A843W5S5"/>
<dbReference type="PANTHER" id="PTHR48059">
    <property type="entry name" value="POLYGALACTURONASE INHIBITOR 1"/>
    <property type="match status" value="1"/>
</dbReference>
<evidence type="ECO:0000313" key="2">
    <source>
        <dbReference type="EMBL" id="MQM02687.1"/>
    </source>
</evidence>
<dbReference type="EMBL" id="NMUH01002899">
    <property type="protein sequence ID" value="MQM02687.1"/>
    <property type="molecule type" value="Genomic_DNA"/>
</dbReference>
<dbReference type="InterPro" id="IPR001611">
    <property type="entry name" value="Leu-rich_rpt"/>
</dbReference>
<dbReference type="Proteomes" id="UP000652761">
    <property type="component" value="Unassembled WGS sequence"/>
</dbReference>
<protein>
    <submittedName>
        <fullName evidence="2">Uncharacterized protein</fullName>
    </submittedName>
</protein>